<proteinExistence type="predicted"/>
<dbReference type="OrthoDB" id="191995at2759"/>
<dbReference type="Proteomes" id="UP000243217">
    <property type="component" value="Unassembled WGS sequence"/>
</dbReference>
<evidence type="ECO:0000313" key="5">
    <source>
        <dbReference type="Proteomes" id="UP000243217"/>
    </source>
</evidence>
<evidence type="ECO:0000256" key="2">
    <source>
        <dbReference type="SAM" id="Phobius"/>
    </source>
</evidence>
<feature type="signal peptide" evidence="3">
    <location>
        <begin position="1"/>
        <end position="22"/>
    </location>
</feature>
<keyword evidence="2" id="KW-0812">Transmembrane</keyword>
<feature type="transmembrane region" description="Helical" evidence="2">
    <location>
        <begin position="219"/>
        <end position="236"/>
    </location>
</feature>
<dbReference type="EMBL" id="JNBS01001926">
    <property type="protein sequence ID" value="OQR97208.1"/>
    <property type="molecule type" value="Genomic_DNA"/>
</dbReference>
<feature type="non-terminal residue" evidence="4">
    <location>
        <position position="637"/>
    </location>
</feature>
<feature type="region of interest" description="Disordered" evidence="1">
    <location>
        <begin position="62"/>
        <end position="93"/>
    </location>
</feature>
<evidence type="ECO:0000256" key="1">
    <source>
        <dbReference type="SAM" id="MobiDB-lite"/>
    </source>
</evidence>
<feature type="transmembrane region" description="Helical" evidence="2">
    <location>
        <begin position="576"/>
        <end position="598"/>
    </location>
</feature>
<dbReference type="PANTHER" id="PTHR36840">
    <property type="entry name" value="BLL5714 PROTEIN"/>
    <property type="match status" value="1"/>
</dbReference>
<sequence>MLVAILTPTILAAANMVGPTSSDGVLILVNLANPAHVDCPGIQSRWLAGTYFCGSPKPPGPTSDFSGELKSIPPPTADDNLSSKSAWDQECRTSSRNRIIPVLEKPQHHSPSKAMVGRDPKEPHRKSTPLEKLYDLTLVVALSAVSDSFADSMKYGDNIIENCLQFIMLFYTIWNAWLPYVWFASSYDVDDIYYRVGTLGQMVGILVIADGIRNKLSEVFIGYIILRLFLEAFLRGRAAYQDVERRWLNIKLSITSISLLIGWGFLFHTDMEHDEFIILYFCLGFIEYISPMVIILTSPVSTRYHAHHIAERYTEFTIIVFGECLLSLSHATVIDVTASNFSSLAIMTESLVLLFMLWWFYSLLPFEHFMEADPRTGLRIGRGHLFIHGALAAFATGLYMIARCGSDSSTDHNSHDSYSTTNTTTPIISTQTASMMVAVPVALFITSLPIVTGLTPATWLKVGAFGFVEILIETMTPDDVVDPTERSNIPDLVPKTAEPAWAVEPHDKYKVYPLKSTPTLNHPFHKRMVGRDPKEKHRTSTPLEKLFDLTLVVALSAVSDAFATMMQYGDNIFQNFINFTMLFFAIWDAWLPFIWFATTYDVDDVLYRIGAWGQMIGILVVTDGIRNGLSEVIFGYV</sequence>
<reference evidence="4 5" key="1">
    <citation type="journal article" date="2014" name="Genome Biol. Evol.">
        <title>The secreted proteins of Achlya hypogyna and Thraustotheca clavata identify the ancestral oomycete secretome and reveal gene acquisitions by horizontal gene transfer.</title>
        <authorList>
            <person name="Misner I."/>
            <person name="Blouin N."/>
            <person name="Leonard G."/>
            <person name="Richards T.A."/>
            <person name="Lane C.E."/>
        </authorList>
    </citation>
    <scope>NUCLEOTIDE SEQUENCE [LARGE SCALE GENOMIC DNA]</scope>
    <source>
        <strain evidence="4 5">ATCC 34112</strain>
    </source>
</reference>
<name>A0A1V9ZGT7_9STRA</name>
<evidence type="ECO:0008006" key="6">
    <source>
        <dbReference type="Google" id="ProtNLM"/>
    </source>
</evidence>
<feature type="transmembrane region" description="Helical" evidence="2">
    <location>
        <begin position="385"/>
        <end position="402"/>
    </location>
</feature>
<protein>
    <recommendedName>
        <fullName evidence="6">Transmembrane protein</fullName>
    </recommendedName>
</protein>
<feature type="transmembrane region" description="Helical" evidence="2">
    <location>
        <begin position="248"/>
        <end position="265"/>
    </location>
</feature>
<dbReference type="InterPro" id="IPR010640">
    <property type="entry name" value="Low_temperature_requirement_A"/>
</dbReference>
<dbReference type="AlphaFoldDB" id="A0A1V9ZGT7"/>
<feature type="transmembrane region" description="Helical" evidence="2">
    <location>
        <begin position="316"/>
        <end position="338"/>
    </location>
</feature>
<keyword evidence="5" id="KW-1185">Reference proteome</keyword>
<comment type="caution">
    <text evidence="4">The sequence shown here is derived from an EMBL/GenBank/DDBJ whole genome shotgun (WGS) entry which is preliminary data.</text>
</comment>
<accession>A0A1V9ZGT7</accession>
<dbReference type="STRING" id="74557.A0A1V9ZGT7"/>
<keyword evidence="2" id="KW-0472">Membrane</keyword>
<feature type="transmembrane region" description="Helical" evidence="2">
    <location>
        <begin position="192"/>
        <end position="213"/>
    </location>
</feature>
<evidence type="ECO:0000256" key="3">
    <source>
        <dbReference type="SAM" id="SignalP"/>
    </source>
</evidence>
<evidence type="ECO:0000313" key="4">
    <source>
        <dbReference type="EMBL" id="OQR97208.1"/>
    </source>
</evidence>
<feature type="transmembrane region" description="Helical" evidence="2">
    <location>
        <begin position="277"/>
        <end position="296"/>
    </location>
</feature>
<keyword evidence="2" id="KW-1133">Transmembrane helix</keyword>
<feature type="chain" id="PRO_5012054241" description="Transmembrane protein" evidence="3">
    <location>
        <begin position="23"/>
        <end position="637"/>
    </location>
</feature>
<keyword evidence="3" id="KW-0732">Signal</keyword>
<dbReference type="PANTHER" id="PTHR36840:SF1">
    <property type="entry name" value="BLL5714 PROTEIN"/>
    <property type="match status" value="1"/>
</dbReference>
<feature type="transmembrane region" description="Helical" evidence="2">
    <location>
        <begin position="344"/>
        <end position="364"/>
    </location>
</feature>
<feature type="transmembrane region" description="Helical" evidence="2">
    <location>
        <begin position="433"/>
        <end position="451"/>
    </location>
</feature>
<feature type="transmembrane region" description="Helical" evidence="2">
    <location>
        <begin position="164"/>
        <end position="185"/>
    </location>
</feature>
<dbReference type="Pfam" id="PF06772">
    <property type="entry name" value="LtrA"/>
    <property type="match status" value="2"/>
</dbReference>
<organism evidence="4 5">
    <name type="scientific">Thraustotheca clavata</name>
    <dbReference type="NCBI Taxonomy" id="74557"/>
    <lineage>
        <taxon>Eukaryota</taxon>
        <taxon>Sar</taxon>
        <taxon>Stramenopiles</taxon>
        <taxon>Oomycota</taxon>
        <taxon>Saprolegniomycetes</taxon>
        <taxon>Saprolegniales</taxon>
        <taxon>Achlyaceae</taxon>
        <taxon>Thraustotheca</taxon>
    </lineage>
</organism>
<gene>
    <name evidence="4" type="ORF">THRCLA_07052</name>
</gene>